<dbReference type="PANTHER" id="PTHR45911:SF4">
    <property type="entry name" value="MULTIPLE C2 AND TRANSMEMBRANE DOMAIN-CONTAINING PROTEIN"/>
    <property type="match status" value="1"/>
</dbReference>
<keyword evidence="1" id="KW-0479">Metal-binding</keyword>
<gene>
    <name evidence="3" type="ORF">SMTD_LOCUS9119</name>
</gene>
<evidence type="ECO:0000256" key="2">
    <source>
        <dbReference type="ARBA" id="ARBA00022837"/>
    </source>
</evidence>
<reference evidence="3 4" key="1">
    <citation type="submission" date="2018-11" db="EMBL/GenBank/DDBJ databases">
        <authorList>
            <consortium name="Pathogen Informatics"/>
        </authorList>
    </citation>
    <scope>NUCLEOTIDE SEQUENCE [LARGE SCALE GENOMIC DNA]</scope>
    <source>
        <strain>Denwood</strain>
        <strain evidence="4">Zambia</strain>
    </source>
</reference>
<dbReference type="STRING" id="31246.A0A183P433"/>
<evidence type="ECO:0000256" key="1">
    <source>
        <dbReference type="ARBA" id="ARBA00022723"/>
    </source>
</evidence>
<organism evidence="3 4">
    <name type="scientific">Schistosoma mattheei</name>
    <dbReference type="NCBI Taxonomy" id="31246"/>
    <lineage>
        <taxon>Eukaryota</taxon>
        <taxon>Metazoa</taxon>
        <taxon>Spiralia</taxon>
        <taxon>Lophotrochozoa</taxon>
        <taxon>Platyhelminthes</taxon>
        <taxon>Trematoda</taxon>
        <taxon>Digenea</taxon>
        <taxon>Strigeidida</taxon>
        <taxon>Schistosomatoidea</taxon>
        <taxon>Schistosomatidae</taxon>
        <taxon>Schistosoma</taxon>
    </lineage>
</organism>
<dbReference type="Proteomes" id="UP000269396">
    <property type="component" value="Unassembled WGS sequence"/>
</dbReference>
<dbReference type="GO" id="GO:0016020">
    <property type="term" value="C:membrane"/>
    <property type="evidence" value="ECO:0007669"/>
    <property type="project" value="TreeGrafter"/>
</dbReference>
<keyword evidence="2" id="KW-0106">Calcium</keyword>
<evidence type="ECO:0000313" key="4">
    <source>
        <dbReference type="Proteomes" id="UP000269396"/>
    </source>
</evidence>
<dbReference type="PANTHER" id="PTHR45911">
    <property type="entry name" value="C2 DOMAIN-CONTAINING PROTEIN"/>
    <property type="match status" value="1"/>
</dbReference>
<proteinExistence type="predicted"/>
<accession>A0A183P433</accession>
<dbReference type="AlphaFoldDB" id="A0A183P433"/>
<keyword evidence="4" id="KW-1185">Reference proteome</keyword>
<name>A0A183P433_9TREM</name>
<protein>
    <submittedName>
        <fullName evidence="3">Uncharacterized protein</fullName>
    </submittedName>
</protein>
<dbReference type="GO" id="GO:0005509">
    <property type="term" value="F:calcium ion binding"/>
    <property type="evidence" value="ECO:0007669"/>
    <property type="project" value="TreeGrafter"/>
</dbReference>
<sequence length="233" mass="27226">MYSVLEVYVYEEGKESSELTGCISFPLIQLVNRRQKWYALKDKSLTTLAKGSILLQTIIIFNPLKASIRALYPKEKRLFVEDSKVKLRLLQRNIDRLTPYIDYIKKSGQAFHKLYSWERPFVSLISLITFELAVLYFQPYMIGFFLALFMIIMLIVPRIYSTSSLLLSPTSINFLRFSKSKDSDSEENEDDEDIIDPEIYGDYSDMDDEDEAILKRKVITLFLTLVLMFNSQE</sequence>
<dbReference type="EMBL" id="UZAL01029438">
    <property type="protein sequence ID" value="VDP48214.1"/>
    <property type="molecule type" value="Genomic_DNA"/>
</dbReference>
<evidence type="ECO:0000313" key="3">
    <source>
        <dbReference type="EMBL" id="VDP48214.1"/>
    </source>
</evidence>